<accession>A0ABV3GM63</accession>
<evidence type="ECO:0000313" key="1">
    <source>
        <dbReference type="EMBL" id="MEV0972729.1"/>
    </source>
</evidence>
<sequence>MIADRVTQEHEANLTLFRVVHEVAVRHAGRPFHEVLPILQGSLPPVPGLDEPEVRRIAEQISVGRDPSGL</sequence>
<protein>
    <submittedName>
        <fullName evidence="1">Uncharacterized protein</fullName>
    </submittedName>
</protein>
<name>A0ABV3GM63_MICGL</name>
<reference evidence="1 2" key="1">
    <citation type="submission" date="2024-06" db="EMBL/GenBank/DDBJ databases">
        <title>The Natural Products Discovery Center: Release of the First 8490 Sequenced Strains for Exploring Actinobacteria Biosynthetic Diversity.</title>
        <authorList>
            <person name="Kalkreuter E."/>
            <person name="Kautsar S.A."/>
            <person name="Yang D."/>
            <person name="Bader C.D."/>
            <person name="Teijaro C.N."/>
            <person name="Fluegel L."/>
            <person name="Davis C.M."/>
            <person name="Simpson J.R."/>
            <person name="Lauterbach L."/>
            <person name="Steele A.D."/>
            <person name="Gui C."/>
            <person name="Meng S."/>
            <person name="Li G."/>
            <person name="Viehrig K."/>
            <person name="Ye F."/>
            <person name="Su P."/>
            <person name="Kiefer A.F."/>
            <person name="Nichols A."/>
            <person name="Cepeda A.J."/>
            <person name="Yan W."/>
            <person name="Fan B."/>
            <person name="Jiang Y."/>
            <person name="Adhikari A."/>
            <person name="Zheng C.-J."/>
            <person name="Schuster L."/>
            <person name="Cowan T.M."/>
            <person name="Smanski M.J."/>
            <person name="Chevrette M.G."/>
            <person name="De Carvalho L.P.S."/>
            <person name="Shen B."/>
        </authorList>
    </citation>
    <scope>NUCLEOTIDE SEQUENCE [LARGE SCALE GENOMIC DNA]</scope>
    <source>
        <strain evidence="1 2">NPDC050100</strain>
    </source>
</reference>
<dbReference type="RefSeq" id="WP_061260126.1">
    <property type="nucleotide sequence ID" value="NZ_JBFALK010000018.1"/>
</dbReference>
<dbReference type="Proteomes" id="UP001551675">
    <property type="component" value="Unassembled WGS sequence"/>
</dbReference>
<evidence type="ECO:0000313" key="2">
    <source>
        <dbReference type="Proteomes" id="UP001551675"/>
    </source>
</evidence>
<organism evidence="1 2">
    <name type="scientific">Microtetraspora glauca</name>
    <dbReference type="NCBI Taxonomy" id="1996"/>
    <lineage>
        <taxon>Bacteria</taxon>
        <taxon>Bacillati</taxon>
        <taxon>Actinomycetota</taxon>
        <taxon>Actinomycetes</taxon>
        <taxon>Streptosporangiales</taxon>
        <taxon>Streptosporangiaceae</taxon>
        <taxon>Microtetraspora</taxon>
    </lineage>
</organism>
<dbReference type="EMBL" id="JBFALK010000018">
    <property type="protein sequence ID" value="MEV0972729.1"/>
    <property type="molecule type" value="Genomic_DNA"/>
</dbReference>
<proteinExistence type="predicted"/>
<gene>
    <name evidence="1" type="ORF">AB0I59_29350</name>
</gene>
<comment type="caution">
    <text evidence="1">The sequence shown here is derived from an EMBL/GenBank/DDBJ whole genome shotgun (WGS) entry which is preliminary data.</text>
</comment>
<keyword evidence="2" id="KW-1185">Reference proteome</keyword>